<feature type="transmembrane region" description="Helical" evidence="6">
    <location>
        <begin position="382"/>
        <end position="402"/>
    </location>
</feature>
<feature type="transmembrane region" description="Helical" evidence="6">
    <location>
        <begin position="517"/>
        <end position="539"/>
    </location>
</feature>
<feature type="compositionally biased region" description="Polar residues" evidence="5">
    <location>
        <begin position="157"/>
        <end position="170"/>
    </location>
</feature>
<feature type="transmembrane region" description="Helical" evidence="6">
    <location>
        <begin position="326"/>
        <end position="346"/>
    </location>
</feature>
<feature type="transmembrane region" description="Helical" evidence="6">
    <location>
        <begin position="408"/>
        <end position="433"/>
    </location>
</feature>
<feature type="compositionally biased region" description="Low complexity" evidence="5">
    <location>
        <begin position="134"/>
        <end position="151"/>
    </location>
</feature>
<gene>
    <name evidence="7" type="ORF">CSUI_005758</name>
</gene>
<feature type="transmembrane region" description="Helical" evidence="6">
    <location>
        <begin position="273"/>
        <end position="295"/>
    </location>
</feature>
<dbReference type="Proteomes" id="UP000221165">
    <property type="component" value="Unassembled WGS sequence"/>
</dbReference>
<feature type="region of interest" description="Disordered" evidence="5">
    <location>
        <begin position="121"/>
        <end position="187"/>
    </location>
</feature>
<dbReference type="GO" id="GO:0016020">
    <property type="term" value="C:membrane"/>
    <property type="evidence" value="ECO:0007669"/>
    <property type="project" value="UniProtKB-SubCell"/>
</dbReference>
<dbReference type="RefSeq" id="XP_067922096.1">
    <property type="nucleotide sequence ID" value="XM_068065928.1"/>
</dbReference>
<evidence type="ECO:0000313" key="7">
    <source>
        <dbReference type="EMBL" id="PHJ20408.1"/>
    </source>
</evidence>
<sequence>MAPLDRKEQNRSWATRSTNYWLAVDLPSPERGNEDLMGPSLQWKRPSALRRRAVPLRRHGYSVLEQTVKSDGNAMRELNEAMSVSTVDIASRKIHALAVLWNSLSQYTNQLSPGTLVERLLETPSGRPGQHYGSPSPTDTVSSASSPSIASRDGQAYTRQMNTSPSSPRSPNHGRRVRVSGEASQQRVYEDGFRAAGPPPNAFPRLHFGADKGSIGSDQTNTEAEELSSVRIPASNGVERRHHAAHGGVGQGTPTHDIVAGLTLTALISERNLWWAGVICAAVAALAGGLGDCVLRYSFVKEIQREKSNREWRPDAGGRPLHMRPLWILGMFLSVIINPFLTLVAYRFTAVSVAAMFGGLHALGSLIFSQMLLSERIGWRDVLGGFLIVGGITVVVVFGQNVGSGKELVINSVAFIVFTAVTAVAIAITAAVSHRRLLSAKLSEGAVAVSTALLPGLTGGLTNVCGKGAVVLWTDAFRLPAIWSLPYTWIFAALAVLAALAQVVFLSVSLSRYPASYIAPVYNAVLISMNSLGGIWIFQEKTNSLSFYLLGLLCIFAGIWLTSHSQHRKGSRFSFTARRRFSSPGGEKRRRRSRRGGAG</sequence>
<comment type="caution">
    <text evidence="7">The sequence shown here is derived from an EMBL/GenBank/DDBJ whole genome shotgun (WGS) entry which is preliminary data.</text>
</comment>
<name>A0A2C6KVY7_9APIC</name>
<dbReference type="PANTHER" id="PTHR12570">
    <property type="match status" value="1"/>
</dbReference>
<feature type="transmembrane region" description="Helical" evidence="6">
    <location>
        <begin position="545"/>
        <end position="563"/>
    </location>
</feature>
<evidence type="ECO:0000256" key="5">
    <source>
        <dbReference type="SAM" id="MobiDB-lite"/>
    </source>
</evidence>
<evidence type="ECO:0000256" key="1">
    <source>
        <dbReference type="ARBA" id="ARBA00004141"/>
    </source>
</evidence>
<dbReference type="GeneID" id="94429139"/>
<evidence type="ECO:0000256" key="2">
    <source>
        <dbReference type="ARBA" id="ARBA00022692"/>
    </source>
</evidence>
<dbReference type="GO" id="GO:0015095">
    <property type="term" value="F:magnesium ion transmembrane transporter activity"/>
    <property type="evidence" value="ECO:0007669"/>
    <property type="project" value="InterPro"/>
</dbReference>
<comment type="subcellular location">
    <subcellularLocation>
        <location evidence="1">Membrane</location>
        <topology evidence="1">Multi-pass membrane protein</topology>
    </subcellularLocation>
</comment>
<feature type="transmembrane region" description="Helical" evidence="6">
    <location>
        <begin position="352"/>
        <end position="373"/>
    </location>
</feature>
<accession>A0A2C6KVY7</accession>
<feature type="transmembrane region" description="Helical" evidence="6">
    <location>
        <begin position="445"/>
        <end position="469"/>
    </location>
</feature>
<dbReference type="Gene3D" id="1.10.3730.20">
    <property type="match status" value="2"/>
</dbReference>
<dbReference type="EMBL" id="MIGC01002778">
    <property type="protein sequence ID" value="PHJ20408.1"/>
    <property type="molecule type" value="Genomic_DNA"/>
</dbReference>
<reference evidence="7 8" key="1">
    <citation type="journal article" date="2017" name="Int. J. Parasitol.">
        <title>The genome of the protozoan parasite Cystoisospora suis and a reverse vaccinology approach to identify vaccine candidates.</title>
        <authorList>
            <person name="Palmieri N."/>
            <person name="Shrestha A."/>
            <person name="Ruttkowski B."/>
            <person name="Beck T."/>
            <person name="Vogl C."/>
            <person name="Tomley F."/>
            <person name="Blake D.P."/>
            <person name="Joachim A."/>
        </authorList>
    </citation>
    <scope>NUCLEOTIDE SEQUENCE [LARGE SCALE GENOMIC DNA]</scope>
    <source>
        <strain evidence="7 8">Wien I</strain>
    </source>
</reference>
<dbReference type="Pfam" id="PF05653">
    <property type="entry name" value="Mg_trans_NIPA"/>
    <property type="match status" value="1"/>
</dbReference>
<proteinExistence type="predicted"/>
<dbReference type="OrthoDB" id="165382at2759"/>
<keyword evidence="3 6" id="KW-1133">Transmembrane helix</keyword>
<dbReference type="SUPFAM" id="SSF103481">
    <property type="entry name" value="Multidrug resistance efflux transporter EmrE"/>
    <property type="match status" value="2"/>
</dbReference>
<evidence type="ECO:0000256" key="3">
    <source>
        <dbReference type="ARBA" id="ARBA00022989"/>
    </source>
</evidence>
<keyword evidence="8" id="KW-1185">Reference proteome</keyword>
<dbReference type="AlphaFoldDB" id="A0A2C6KVY7"/>
<evidence type="ECO:0000313" key="8">
    <source>
        <dbReference type="Proteomes" id="UP000221165"/>
    </source>
</evidence>
<feature type="transmembrane region" description="Helical" evidence="6">
    <location>
        <begin position="489"/>
        <end position="510"/>
    </location>
</feature>
<organism evidence="7 8">
    <name type="scientific">Cystoisospora suis</name>
    <dbReference type="NCBI Taxonomy" id="483139"/>
    <lineage>
        <taxon>Eukaryota</taxon>
        <taxon>Sar</taxon>
        <taxon>Alveolata</taxon>
        <taxon>Apicomplexa</taxon>
        <taxon>Conoidasida</taxon>
        <taxon>Coccidia</taxon>
        <taxon>Eucoccidiorida</taxon>
        <taxon>Eimeriorina</taxon>
        <taxon>Sarcocystidae</taxon>
        <taxon>Cystoisospora</taxon>
    </lineage>
</organism>
<keyword evidence="4 6" id="KW-0472">Membrane</keyword>
<keyword evidence="2 6" id="KW-0812">Transmembrane</keyword>
<feature type="region of interest" description="Disordered" evidence="5">
    <location>
        <begin position="580"/>
        <end position="599"/>
    </location>
</feature>
<dbReference type="InterPro" id="IPR008521">
    <property type="entry name" value="Mg_trans_NIPA"/>
</dbReference>
<dbReference type="InterPro" id="IPR037185">
    <property type="entry name" value="EmrE-like"/>
</dbReference>
<protein>
    <submittedName>
        <fullName evidence="7">Magnesium transporter nipa</fullName>
    </submittedName>
</protein>
<dbReference type="VEuPathDB" id="ToxoDB:CSUI_005758"/>
<evidence type="ECO:0000256" key="4">
    <source>
        <dbReference type="ARBA" id="ARBA00023136"/>
    </source>
</evidence>
<feature type="compositionally biased region" description="Basic residues" evidence="5">
    <location>
        <begin position="588"/>
        <end position="599"/>
    </location>
</feature>
<evidence type="ECO:0000256" key="6">
    <source>
        <dbReference type="SAM" id="Phobius"/>
    </source>
</evidence>